<evidence type="ECO:0000313" key="2">
    <source>
        <dbReference type="Proteomes" id="UP000092445"/>
    </source>
</evidence>
<dbReference type="AlphaFoldDB" id="A0A1A9Z4Z7"/>
<evidence type="ECO:0000313" key="1">
    <source>
        <dbReference type="EnsemblMetazoa" id="GPAI004075-PA"/>
    </source>
</evidence>
<dbReference type="Proteomes" id="UP000092445">
    <property type="component" value="Unassembled WGS sequence"/>
</dbReference>
<reference evidence="1" key="2">
    <citation type="submission" date="2020-05" db="UniProtKB">
        <authorList>
            <consortium name="EnsemblMetazoa"/>
        </authorList>
    </citation>
    <scope>IDENTIFICATION</scope>
    <source>
        <strain evidence="1">IAEA</strain>
    </source>
</reference>
<reference evidence="2" key="1">
    <citation type="submission" date="2014-03" db="EMBL/GenBank/DDBJ databases">
        <authorList>
            <person name="Aksoy S."/>
            <person name="Warren W."/>
            <person name="Wilson R.K."/>
        </authorList>
    </citation>
    <scope>NUCLEOTIDE SEQUENCE [LARGE SCALE GENOMIC DNA]</scope>
    <source>
        <strain evidence="2">IAEA</strain>
    </source>
</reference>
<dbReference type="EnsemblMetazoa" id="GPAI004075-RA">
    <property type="protein sequence ID" value="GPAI004075-PA"/>
    <property type="gene ID" value="GPAI004075"/>
</dbReference>
<protein>
    <submittedName>
        <fullName evidence="1">Uncharacterized protein</fullName>
    </submittedName>
</protein>
<dbReference type="VEuPathDB" id="VectorBase:GPAI004075"/>
<proteinExistence type="predicted"/>
<name>A0A1A9Z4Z7_GLOPL</name>
<keyword evidence="2" id="KW-1185">Reference proteome</keyword>
<sequence>MFASRAMWRELVNVKRTVFPNNRGAAFCLHSPLCSASFTSESLFDDSLIIPMPAEELFCICMEEQIFRATSTLLCAPPCNCMPPFSIHVLFEVRSFCKFLRSIAIAVGKKNKALFVHVVALITKHIFISTLTKNTY</sequence>
<organism evidence="1 2">
    <name type="scientific">Glossina pallidipes</name>
    <name type="common">Tsetse fly</name>
    <dbReference type="NCBI Taxonomy" id="7398"/>
    <lineage>
        <taxon>Eukaryota</taxon>
        <taxon>Metazoa</taxon>
        <taxon>Ecdysozoa</taxon>
        <taxon>Arthropoda</taxon>
        <taxon>Hexapoda</taxon>
        <taxon>Insecta</taxon>
        <taxon>Pterygota</taxon>
        <taxon>Neoptera</taxon>
        <taxon>Endopterygota</taxon>
        <taxon>Diptera</taxon>
        <taxon>Brachycera</taxon>
        <taxon>Muscomorpha</taxon>
        <taxon>Hippoboscoidea</taxon>
        <taxon>Glossinidae</taxon>
        <taxon>Glossina</taxon>
    </lineage>
</organism>
<accession>A0A1A9Z4Z7</accession>